<dbReference type="PRINTS" id="PR00145">
    <property type="entry name" value="ARGSUCLYASE"/>
</dbReference>
<dbReference type="PANTHER" id="PTHR42696">
    <property type="entry name" value="ASPARTATE AMMONIA-LYASE"/>
    <property type="match status" value="1"/>
</dbReference>
<dbReference type="InterPro" id="IPR008948">
    <property type="entry name" value="L-Aspartase-like"/>
</dbReference>
<accession>A0A5K1UJU1</accession>
<dbReference type="VEuPathDB" id="AmoebaDB:KM1_160450"/>
<evidence type="ECO:0000256" key="3">
    <source>
        <dbReference type="ARBA" id="ARBA00023239"/>
    </source>
</evidence>
<dbReference type="Gene3D" id="1.10.40.30">
    <property type="entry name" value="Fumarase/aspartase (C-terminal domain)"/>
    <property type="match status" value="1"/>
</dbReference>
<dbReference type="VEuPathDB" id="AmoebaDB:EHI5A_127080"/>
<organism evidence="6 7">
    <name type="scientific">Entamoeba histolytica</name>
    <dbReference type="NCBI Taxonomy" id="5759"/>
    <lineage>
        <taxon>Eukaryota</taxon>
        <taxon>Amoebozoa</taxon>
        <taxon>Evosea</taxon>
        <taxon>Archamoebae</taxon>
        <taxon>Mastigamoebida</taxon>
        <taxon>Entamoebidae</taxon>
        <taxon>Entamoeba</taxon>
    </lineage>
</organism>
<gene>
    <name evidence="6" type="ORF">CL6EHI_150390</name>
</gene>
<dbReference type="GO" id="GO:0005829">
    <property type="term" value="C:cytosol"/>
    <property type="evidence" value="ECO:0007669"/>
    <property type="project" value="TreeGrafter"/>
</dbReference>
<dbReference type="EC" id="4.2.1.2" evidence="2"/>
<dbReference type="FunFam" id="1.10.40.30:FF:000002">
    <property type="entry name" value="Fumarate hydratase class II"/>
    <property type="match status" value="1"/>
</dbReference>
<dbReference type="InterPro" id="IPR018951">
    <property type="entry name" value="Fumarase_C_C"/>
</dbReference>
<dbReference type="OMA" id="AKWRAQT"/>
<evidence type="ECO:0000259" key="5">
    <source>
        <dbReference type="Pfam" id="PF10415"/>
    </source>
</evidence>
<dbReference type="PRINTS" id="PR00149">
    <property type="entry name" value="FUMRATELYASE"/>
</dbReference>
<dbReference type="InterPro" id="IPR020557">
    <property type="entry name" value="Fumarate_lyase_CS"/>
</dbReference>
<evidence type="ECO:0000256" key="2">
    <source>
        <dbReference type="ARBA" id="ARBA00012921"/>
    </source>
</evidence>
<dbReference type="Gene3D" id="1.20.200.10">
    <property type="entry name" value="Fumarase/aspartase (Central domain)"/>
    <property type="match status" value="1"/>
</dbReference>
<evidence type="ECO:0000313" key="7">
    <source>
        <dbReference type="Proteomes" id="UP000078387"/>
    </source>
</evidence>
<comment type="caution">
    <text evidence="6">The sequence shown here is derived from an EMBL/GenBank/DDBJ whole genome shotgun (WGS) entry which is preliminary data.</text>
</comment>
<dbReference type="InterPro" id="IPR051546">
    <property type="entry name" value="Aspartate_Ammonia-Lyase"/>
</dbReference>
<dbReference type="InterPro" id="IPR022761">
    <property type="entry name" value="Fumarate_lyase_N"/>
</dbReference>
<dbReference type="Pfam" id="PF10415">
    <property type="entry name" value="FumaraseC_C"/>
    <property type="match status" value="1"/>
</dbReference>
<dbReference type="Proteomes" id="UP000078387">
    <property type="component" value="Unassembled WGS sequence"/>
</dbReference>
<feature type="domain" description="Fumarase C C-terminal" evidence="5">
    <location>
        <begin position="407"/>
        <end position="458"/>
    </location>
</feature>
<dbReference type="Gene3D" id="1.10.275.10">
    <property type="entry name" value="Fumarase/aspartase (N-terminal domain)"/>
    <property type="match status" value="1"/>
</dbReference>
<feature type="domain" description="Fumarate lyase N-terminal" evidence="4">
    <location>
        <begin position="11"/>
        <end position="340"/>
    </location>
</feature>
<dbReference type="VEuPathDB" id="AmoebaDB:EHI7A_096540"/>
<evidence type="ECO:0000313" key="6">
    <source>
        <dbReference type="EMBL" id="GAT95300.1"/>
    </source>
</evidence>
<dbReference type="SUPFAM" id="SSF48557">
    <property type="entry name" value="L-aspartase-like"/>
    <property type="match status" value="1"/>
</dbReference>
<evidence type="ECO:0000259" key="4">
    <source>
        <dbReference type="Pfam" id="PF00206"/>
    </source>
</evidence>
<dbReference type="VEuPathDB" id="AmoebaDB:EHI8A_100950"/>
<dbReference type="PROSITE" id="PS00163">
    <property type="entry name" value="FUMARATE_LYASES"/>
    <property type="match status" value="1"/>
</dbReference>
<dbReference type="GO" id="GO:0004333">
    <property type="term" value="F:fumarate hydratase activity"/>
    <property type="evidence" value="ECO:0007669"/>
    <property type="project" value="UniProtKB-EC"/>
</dbReference>
<proteinExistence type="inferred from homology"/>
<dbReference type="GO" id="GO:0006531">
    <property type="term" value="P:aspartate metabolic process"/>
    <property type="evidence" value="ECO:0007669"/>
    <property type="project" value="TreeGrafter"/>
</dbReference>
<protein>
    <recommendedName>
        <fullName evidence="2">fumarate hydratase</fullName>
        <ecNumber evidence="2">4.2.1.2</ecNumber>
    </recommendedName>
</protein>
<dbReference type="Pfam" id="PF00206">
    <property type="entry name" value="Lyase_1"/>
    <property type="match status" value="1"/>
</dbReference>
<dbReference type="EMBL" id="BDEQ01000001">
    <property type="protein sequence ID" value="GAT95300.1"/>
    <property type="molecule type" value="Genomic_DNA"/>
</dbReference>
<dbReference type="NCBIfam" id="NF008909">
    <property type="entry name" value="PRK12273.1"/>
    <property type="match status" value="1"/>
</dbReference>
<dbReference type="PANTHER" id="PTHR42696:SF2">
    <property type="entry name" value="ASPARTATE AMMONIA-LYASE"/>
    <property type="match status" value="1"/>
</dbReference>
<evidence type="ECO:0000256" key="1">
    <source>
        <dbReference type="ARBA" id="ARBA00009084"/>
    </source>
</evidence>
<sequence length="472" mass="52337">MEYRLEKDSLGEVQVPKDAYYGAQTMRATKNFPITHHKVDPDFIHAFGYVKEATAYANCVDGILDKEKADYIMKAARELAEGKFDESVVVDPIQGGAGTSLNMNCNEIIANRALELMGQSRYHPDIISPNTHVNMSQSTNDAFPTAFHIAGLWKIDRLIAEMKLCYEEIEKKAVEFNDYLKMGRTHLQDAVPIRFSQELRAYNCIIKRGWERLERSKAAFEGINMGATAVGTGLNAEPKFIEAVTKKLAEISKTNVKNVPDLVDGTQNSDCYLEVHAAVSIIACCMSKVANDLRLMTSGPRCGLGEILLPPRQPGSSIMPGKVNPVIAEVMNQTCFQVIGNNTTIMWAASAGQFELNVMEPVMFYDLLTSLEIMKNAFFTFRTNLVHDLKANKERMQWFVDNSVGVITALNPHVGYEVAAATAKEAIASGRPVRDIILEKGVLTKEQLDIILRPDEMTTPGIAGAELLHNKK</sequence>
<dbReference type="AlphaFoldDB" id="A0A5K1UJU1"/>
<comment type="similarity">
    <text evidence="1">Belongs to the class-II fumarase/aspartase family. Fumarase subfamily.</text>
</comment>
<dbReference type="GO" id="GO:0008797">
    <property type="term" value="F:aspartate ammonia-lyase activity"/>
    <property type="evidence" value="ECO:0007669"/>
    <property type="project" value="TreeGrafter"/>
</dbReference>
<dbReference type="FunFam" id="1.10.275.10:FF:000001">
    <property type="entry name" value="Fumarate hydratase, mitochondrial"/>
    <property type="match status" value="1"/>
</dbReference>
<dbReference type="FunFam" id="1.20.200.10:FF:000001">
    <property type="entry name" value="Fumarate hydratase, mitochondrial"/>
    <property type="match status" value="1"/>
</dbReference>
<dbReference type="VEuPathDB" id="AmoebaDB:EHI_150390"/>
<reference evidence="6 7" key="1">
    <citation type="submission" date="2016-05" db="EMBL/GenBank/DDBJ databases">
        <title>First whole genome sequencing of Entamoeba histolytica HM1:IMSS-clone-6.</title>
        <authorList>
            <person name="Mukherjee Avik.K."/>
            <person name="Izumyama S."/>
            <person name="Nakada-Tsukui K."/>
            <person name="Nozaki T."/>
        </authorList>
    </citation>
    <scope>NUCLEOTIDE SEQUENCE [LARGE SCALE GENOMIC DNA]</scope>
    <source>
        <strain evidence="6 7">HM1:IMSS clone 6</strain>
    </source>
</reference>
<dbReference type="GO" id="GO:0006099">
    <property type="term" value="P:tricarboxylic acid cycle"/>
    <property type="evidence" value="ECO:0007669"/>
    <property type="project" value="InterPro"/>
</dbReference>
<keyword evidence="3 6" id="KW-0456">Lyase</keyword>
<dbReference type="InterPro" id="IPR000362">
    <property type="entry name" value="Fumarate_lyase_fam"/>
</dbReference>
<name>A0A5K1UJU1_ENTHI</name>
<dbReference type="InterPro" id="IPR024083">
    <property type="entry name" value="Fumarase/histidase_N"/>
</dbReference>